<dbReference type="Gene3D" id="1.10.1060.10">
    <property type="entry name" value="Alpha-helical ferredoxin"/>
    <property type="match status" value="1"/>
</dbReference>
<evidence type="ECO:0000313" key="7">
    <source>
        <dbReference type="EMBL" id="OIP41671.1"/>
    </source>
</evidence>
<dbReference type="GO" id="GO:0016491">
    <property type="term" value="F:oxidoreductase activity"/>
    <property type="evidence" value="ECO:0007669"/>
    <property type="project" value="UniProtKB-KW"/>
</dbReference>
<keyword evidence="2" id="KW-0479">Metal-binding</keyword>
<dbReference type="Pfam" id="PF13183">
    <property type="entry name" value="Fer4_8"/>
    <property type="match status" value="1"/>
</dbReference>
<evidence type="ECO:0000313" key="8">
    <source>
        <dbReference type="Proteomes" id="UP000183085"/>
    </source>
</evidence>
<dbReference type="InterPro" id="IPR017896">
    <property type="entry name" value="4Fe4S_Fe-S-bd"/>
</dbReference>
<dbReference type="GO" id="GO:0005886">
    <property type="term" value="C:plasma membrane"/>
    <property type="evidence" value="ECO:0007669"/>
    <property type="project" value="TreeGrafter"/>
</dbReference>
<dbReference type="PANTHER" id="PTHR43255:SF1">
    <property type="entry name" value="IRON-SULFUR-BINDING OXIDOREDUCTASE FADF-RELATED"/>
    <property type="match status" value="1"/>
</dbReference>
<dbReference type="SUPFAM" id="SSF46548">
    <property type="entry name" value="alpha-helical ferredoxin"/>
    <property type="match status" value="1"/>
</dbReference>
<evidence type="ECO:0000256" key="1">
    <source>
        <dbReference type="ARBA" id="ARBA00022485"/>
    </source>
</evidence>
<dbReference type="PANTHER" id="PTHR43255">
    <property type="entry name" value="IRON-SULFUR-BINDING OXIDOREDUCTASE FADF-RELATED-RELATED"/>
    <property type="match status" value="1"/>
</dbReference>
<reference evidence="7 8" key="1">
    <citation type="journal article" date="2016" name="Environ. Microbiol.">
        <title>Genomic resolution of a cold subsurface aquifer community provides metabolic insights for novel microbes adapted to high CO concentrations.</title>
        <authorList>
            <person name="Probst A.J."/>
            <person name="Castelle C.J."/>
            <person name="Singh A."/>
            <person name="Brown C.T."/>
            <person name="Anantharaman K."/>
            <person name="Sharon I."/>
            <person name="Hug L.A."/>
            <person name="Burstein D."/>
            <person name="Emerson J.B."/>
            <person name="Thomas B.C."/>
            <person name="Banfield J.F."/>
        </authorList>
    </citation>
    <scope>NUCLEOTIDE SEQUENCE [LARGE SCALE GENOMIC DNA]</scope>
    <source>
        <strain evidence="7">CG2_30_40_21</strain>
    </source>
</reference>
<keyword evidence="1" id="KW-0004">4Fe-4S</keyword>
<name>A0A1J5ECB8_9BACT</name>
<dbReference type="PROSITE" id="PS51379">
    <property type="entry name" value="4FE4S_FER_2"/>
    <property type="match status" value="2"/>
</dbReference>
<evidence type="ECO:0000256" key="2">
    <source>
        <dbReference type="ARBA" id="ARBA00022723"/>
    </source>
</evidence>
<feature type="domain" description="4Fe-4S ferredoxin-type" evidence="6">
    <location>
        <begin position="52"/>
        <end position="86"/>
    </location>
</feature>
<evidence type="ECO:0000259" key="6">
    <source>
        <dbReference type="PROSITE" id="PS51379"/>
    </source>
</evidence>
<sequence length="172" mass="19715">MNKGFALQVTEKSHENVNKCLQCLKCTSGCPIASWMDYKPNQINRMIQMEGKTKVLNSSTIWLCVGCQTCVTRCPMKIDIPHLMDTLREIAVAENISKEPNITIFHQLFLNSVKKWGRVHELELIGLYKLKSGQLFADMQLGQQMFMKGKLKLLPEIVKDKKGIKEIFKKVK</sequence>
<accession>A0A1J5ECB8</accession>
<dbReference type="GO" id="GO:0046872">
    <property type="term" value="F:metal ion binding"/>
    <property type="evidence" value="ECO:0007669"/>
    <property type="project" value="UniProtKB-KW"/>
</dbReference>
<keyword evidence="5" id="KW-0411">Iron-sulfur</keyword>
<protein>
    <recommendedName>
        <fullName evidence="6">4Fe-4S ferredoxin-type domain-containing protein</fullName>
    </recommendedName>
</protein>
<dbReference type="InterPro" id="IPR009051">
    <property type="entry name" value="Helical_ferredxn"/>
</dbReference>
<dbReference type="Proteomes" id="UP000183085">
    <property type="component" value="Unassembled WGS sequence"/>
</dbReference>
<organism evidence="7 8">
    <name type="scientific">Candidatus Desantisbacteria bacterium CG2_30_40_21</name>
    <dbReference type="NCBI Taxonomy" id="1817895"/>
    <lineage>
        <taxon>Bacteria</taxon>
        <taxon>Candidatus Desantisiibacteriota</taxon>
    </lineage>
</organism>
<dbReference type="InterPro" id="IPR017900">
    <property type="entry name" value="4Fe4S_Fe_S_CS"/>
</dbReference>
<evidence type="ECO:0000256" key="5">
    <source>
        <dbReference type="ARBA" id="ARBA00023014"/>
    </source>
</evidence>
<feature type="domain" description="4Fe-4S ferredoxin-type" evidence="6">
    <location>
        <begin position="11"/>
        <end position="41"/>
    </location>
</feature>
<dbReference type="AlphaFoldDB" id="A0A1J5ECB8"/>
<gene>
    <name evidence="7" type="ORF">AUJ95_02925</name>
</gene>
<dbReference type="InterPro" id="IPR051460">
    <property type="entry name" value="HdrC_iron-sulfur_subunit"/>
</dbReference>
<dbReference type="PROSITE" id="PS00198">
    <property type="entry name" value="4FE4S_FER_1"/>
    <property type="match status" value="1"/>
</dbReference>
<keyword evidence="3" id="KW-0560">Oxidoreductase</keyword>
<comment type="caution">
    <text evidence="7">The sequence shown here is derived from an EMBL/GenBank/DDBJ whole genome shotgun (WGS) entry which is preliminary data.</text>
</comment>
<dbReference type="STRING" id="1817895.AUJ95_02925"/>
<evidence type="ECO:0000256" key="4">
    <source>
        <dbReference type="ARBA" id="ARBA00023004"/>
    </source>
</evidence>
<proteinExistence type="predicted"/>
<dbReference type="GO" id="GO:0051539">
    <property type="term" value="F:4 iron, 4 sulfur cluster binding"/>
    <property type="evidence" value="ECO:0007669"/>
    <property type="project" value="UniProtKB-KW"/>
</dbReference>
<evidence type="ECO:0000256" key="3">
    <source>
        <dbReference type="ARBA" id="ARBA00023002"/>
    </source>
</evidence>
<keyword evidence="4" id="KW-0408">Iron</keyword>
<dbReference type="EMBL" id="MNYI01000073">
    <property type="protein sequence ID" value="OIP41671.1"/>
    <property type="molecule type" value="Genomic_DNA"/>
</dbReference>